<name>A0A1C3KSP7_PLAOA</name>
<feature type="domain" description="CRAL-TRIO" evidence="1">
    <location>
        <begin position="154"/>
        <end position="313"/>
    </location>
</feature>
<dbReference type="Gene3D" id="3.40.525.10">
    <property type="entry name" value="CRAL-TRIO lipid binding domain"/>
    <property type="match status" value="1"/>
</dbReference>
<dbReference type="EMBL" id="LT594513">
    <property type="protein sequence ID" value="SBT77155.1"/>
    <property type="molecule type" value="Genomic_DNA"/>
</dbReference>
<dbReference type="InterPro" id="IPR001251">
    <property type="entry name" value="CRAL-TRIO_dom"/>
</dbReference>
<reference evidence="2 3" key="1">
    <citation type="submission" date="2016-06" db="EMBL/GenBank/DDBJ databases">
        <authorList>
            <consortium name="Pathogen Informatics"/>
        </authorList>
    </citation>
    <scope>NUCLEOTIDE SEQUENCE [LARGE SCALE GENOMIC DNA]</scope>
    <source>
        <strain evidence="2">PowCR01</strain>
    </source>
</reference>
<dbReference type="OrthoDB" id="75724at2759"/>
<dbReference type="AlphaFoldDB" id="A0A1C3KSP7"/>
<organism evidence="2 3">
    <name type="scientific">Plasmodium ovale</name>
    <name type="common">malaria parasite P. ovale</name>
    <dbReference type="NCBI Taxonomy" id="36330"/>
    <lineage>
        <taxon>Eukaryota</taxon>
        <taxon>Sar</taxon>
        <taxon>Alveolata</taxon>
        <taxon>Apicomplexa</taxon>
        <taxon>Aconoidasida</taxon>
        <taxon>Haemosporida</taxon>
        <taxon>Plasmodiidae</taxon>
        <taxon>Plasmodium</taxon>
        <taxon>Plasmodium (Plasmodium)</taxon>
    </lineage>
</organism>
<evidence type="ECO:0000259" key="1">
    <source>
        <dbReference type="PROSITE" id="PS50191"/>
    </source>
</evidence>
<dbReference type="SMART" id="SM00516">
    <property type="entry name" value="SEC14"/>
    <property type="match status" value="1"/>
</dbReference>
<dbReference type="PROSITE" id="PS50191">
    <property type="entry name" value="CRAL_TRIO"/>
    <property type="match status" value="1"/>
</dbReference>
<dbReference type="Pfam" id="PF00650">
    <property type="entry name" value="CRAL_TRIO"/>
    <property type="match status" value="1"/>
</dbReference>
<dbReference type="PANTHER" id="PTHR46818:SF1">
    <property type="entry name" value="CHROMOSOME UNDETERMINED SCAFFOLD_125, WHOLE GENOME SHOTGUN SEQUENCE"/>
    <property type="match status" value="1"/>
</dbReference>
<dbReference type="VEuPathDB" id="PlasmoDB:PocGH01_09033900"/>
<evidence type="ECO:0000313" key="3">
    <source>
        <dbReference type="Proteomes" id="UP000243200"/>
    </source>
</evidence>
<evidence type="ECO:0000313" key="2">
    <source>
        <dbReference type="EMBL" id="SBT77155.1"/>
    </source>
</evidence>
<gene>
    <name evidence="2" type="primary">PowCR01_090029000</name>
    <name evidence="2" type="ORF">POWCR01_090029000</name>
</gene>
<dbReference type="CDD" id="cd00170">
    <property type="entry name" value="SEC14"/>
    <property type="match status" value="1"/>
</dbReference>
<dbReference type="InterPro" id="IPR036865">
    <property type="entry name" value="CRAL-TRIO_dom_sf"/>
</dbReference>
<dbReference type="Proteomes" id="UP000243200">
    <property type="component" value="Chromosome 9"/>
</dbReference>
<sequence>MDDTEGNNKYLTEKAIAYEPTKDEIKFYHKNNQKSLRYIFCGQELDSFEKEKLQGLKEYINNEKLKEMEQKKDSGSEDLVPETYETLFKGTVFDDDNYVLRFLQGLEYRNSELKRCQNRAKIESTNEFNYEKCYGDMVRHLEWRKENLPVNYDDVKDILNNGYIYVHGRDKQMHPIIVINCKNFITANAKDVLKVAYYWMEFIISKLFIEGKIEQWRVIIDLTSCGVLNIPLGTLKDISRCLSCNYRSRLSKMLVLSAPLFVSGMWHMLKSIIPVVTQQKITITSSEIDKKLLDQVDLDQLEKKFGGTCDNTSMFSEPIMP</sequence>
<accession>A0A1C3KSP7</accession>
<protein>
    <submittedName>
        <fullName evidence="2">CRAL/TRIO domain-containing protein, putative</fullName>
    </submittedName>
</protein>
<proteinExistence type="predicted"/>
<dbReference type="SUPFAM" id="SSF52087">
    <property type="entry name" value="CRAL/TRIO domain"/>
    <property type="match status" value="1"/>
</dbReference>
<dbReference type="PANTHER" id="PTHR46818">
    <property type="entry name" value="DOMAIN-CONTAINING PROTEIN, PUTATIVE-RELATED"/>
    <property type="match status" value="1"/>
</dbReference>
<dbReference type="VEuPathDB" id="PlasmoDB:POWCR01_090029000"/>